<sequence>MSIVHPIFSVLVSRPELVMDHVAGYAALVQEEASSVGSEVAKRAIAWAVCAFCGLVFLLLAGVAAMMGAVHEFHWALVLVPAIPLVLALLAWNVARQPLPAKAFAELRAQMDADAQALRTLGGRP</sequence>
<evidence type="ECO:0000256" key="1">
    <source>
        <dbReference type="SAM" id="Phobius"/>
    </source>
</evidence>
<dbReference type="EMBL" id="CADCUX010000350">
    <property type="protein sequence ID" value="CAA9415055.1"/>
    <property type="molecule type" value="Genomic_DNA"/>
</dbReference>
<keyword evidence="1" id="KW-0812">Transmembrane</keyword>
<reference evidence="2" key="1">
    <citation type="submission" date="2020-02" db="EMBL/GenBank/DDBJ databases">
        <authorList>
            <person name="Meier V. D."/>
        </authorList>
    </citation>
    <scope>NUCLEOTIDE SEQUENCE</scope>
    <source>
        <strain evidence="2">AVDCRST_MAG51</strain>
    </source>
</reference>
<protein>
    <recommendedName>
        <fullName evidence="3">Transmembrane protein</fullName>
    </recommendedName>
</protein>
<name>A0A6J4PHS3_9BURK</name>
<evidence type="ECO:0000313" key="2">
    <source>
        <dbReference type="EMBL" id="CAA9415055.1"/>
    </source>
</evidence>
<organism evidence="2">
    <name type="scientific">uncultured Ramlibacter sp</name>
    <dbReference type="NCBI Taxonomy" id="260755"/>
    <lineage>
        <taxon>Bacteria</taxon>
        <taxon>Pseudomonadati</taxon>
        <taxon>Pseudomonadota</taxon>
        <taxon>Betaproteobacteria</taxon>
        <taxon>Burkholderiales</taxon>
        <taxon>Comamonadaceae</taxon>
        <taxon>Ramlibacter</taxon>
        <taxon>environmental samples</taxon>
    </lineage>
</organism>
<keyword evidence="1" id="KW-1133">Transmembrane helix</keyword>
<gene>
    <name evidence="2" type="ORF">AVDCRST_MAG51-2084</name>
</gene>
<feature type="transmembrane region" description="Helical" evidence="1">
    <location>
        <begin position="44"/>
        <end position="67"/>
    </location>
</feature>
<accession>A0A6J4PHS3</accession>
<keyword evidence="1" id="KW-0472">Membrane</keyword>
<feature type="transmembrane region" description="Helical" evidence="1">
    <location>
        <begin position="73"/>
        <end position="92"/>
    </location>
</feature>
<dbReference type="AlphaFoldDB" id="A0A6J4PHS3"/>
<evidence type="ECO:0008006" key="3">
    <source>
        <dbReference type="Google" id="ProtNLM"/>
    </source>
</evidence>
<proteinExistence type="predicted"/>